<evidence type="ECO:0000256" key="3">
    <source>
        <dbReference type="ARBA" id="ARBA00022692"/>
    </source>
</evidence>
<dbReference type="Pfam" id="PF04930">
    <property type="entry name" value="FUN14"/>
    <property type="match status" value="1"/>
</dbReference>
<comment type="subcellular location">
    <subcellularLocation>
        <location evidence="1">Membrane</location>
    </subcellularLocation>
</comment>
<dbReference type="PROSITE" id="PS50222">
    <property type="entry name" value="EF_HAND_2"/>
    <property type="match status" value="1"/>
</dbReference>
<sequence>MTQENNAIVAQGAEVNSDWVTELLPAGTQLSFGAASGCAAGYALRQGGKIAAVLLGGGFMFIQSMAYVGYIEVDWRKFERDYYKLLDRDHDGKVTAKDFQLLLNNTTELLKFNMPAGGGFAAGLTYGLSGSLKLALGASALGCGAATAALGGGIPNDLFSSPPSLEDLTKLPSKLLHLQTGPKVPQQDKFVATLNGRSLEELRHLEWELKNNVTVSAELLGLDAQGNSRAKLLDEIEDMKKQVKAARS</sequence>
<evidence type="ECO:0000256" key="5">
    <source>
        <dbReference type="ARBA" id="ARBA00023136"/>
    </source>
</evidence>
<dbReference type="InterPro" id="IPR002048">
    <property type="entry name" value="EF_hand_dom"/>
</dbReference>
<evidence type="ECO:0000256" key="1">
    <source>
        <dbReference type="ARBA" id="ARBA00004370"/>
    </source>
</evidence>
<dbReference type="AlphaFoldDB" id="A0A7S2SIW5"/>
<accession>A0A7S2SIW5</accession>
<dbReference type="InterPro" id="IPR007014">
    <property type="entry name" value="FUN14"/>
</dbReference>
<keyword evidence="4 6" id="KW-1133">Transmembrane helix</keyword>
<dbReference type="InterPro" id="IPR018247">
    <property type="entry name" value="EF_Hand_1_Ca_BS"/>
</dbReference>
<evidence type="ECO:0000259" key="7">
    <source>
        <dbReference type="PROSITE" id="PS50222"/>
    </source>
</evidence>
<organism evidence="8">
    <name type="scientific">Mucochytrium quahogii</name>
    <dbReference type="NCBI Taxonomy" id="96639"/>
    <lineage>
        <taxon>Eukaryota</taxon>
        <taxon>Sar</taxon>
        <taxon>Stramenopiles</taxon>
        <taxon>Bigyra</taxon>
        <taxon>Labyrinthulomycetes</taxon>
        <taxon>Thraustochytrida</taxon>
        <taxon>Thraustochytriidae</taxon>
        <taxon>Mucochytrium</taxon>
    </lineage>
</organism>
<dbReference type="PANTHER" id="PTHR21346">
    <property type="entry name" value="FUN14 DOMAIN CONTAINING"/>
    <property type="match status" value="1"/>
</dbReference>
<feature type="transmembrane region" description="Helical" evidence="6">
    <location>
        <begin position="50"/>
        <end position="70"/>
    </location>
</feature>
<proteinExistence type="inferred from homology"/>
<name>A0A7S2SIW5_9STRA</name>
<dbReference type="GO" id="GO:0005509">
    <property type="term" value="F:calcium ion binding"/>
    <property type="evidence" value="ECO:0007669"/>
    <property type="project" value="InterPro"/>
</dbReference>
<reference evidence="8" key="1">
    <citation type="submission" date="2021-01" db="EMBL/GenBank/DDBJ databases">
        <authorList>
            <person name="Corre E."/>
            <person name="Pelletier E."/>
            <person name="Niang G."/>
            <person name="Scheremetjew M."/>
            <person name="Finn R."/>
            <person name="Kale V."/>
            <person name="Holt S."/>
            <person name="Cochrane G."/>
            <person name="Meng A."/>
            <person name="Brown T."/>
            <person name="Cohen L."/>
        </authorList>
    </citation>
    <scope>NUCLEOTIDE SEQUENCE</scope>
    <source>
        <strain evidence="8">NY070348D</strain>
    </source>
</reference>
<evidence type="ECO:0000256" key="6">
    <source>
        <dbReference type="SAM" id="Phobius"/>
    </source>
</evidence>
<evidence type="ECO:0000256" key="4">
    <source>
        <dbReference type="ARBA" id="ARBA00022989"/>
    </source>
</evidence>
<evidence type="ECO:0000256" key="2">
    <source>
        <dbReference type="ARBA" id="ARBA00009160"/>
    </source>
</evidence>
<dbReference type="PANTHER" id="PTHR21346:SF0">
    <property type="entry name" value="RE45833P"/>
    <property type="match status" value="1"/>
</dbReference>
<protein>
    <recommendedName>
        <fullName evidence="7">EF-hand domain-containing protein</fullName>
    </recommendedName>
</protein>
<dbReference type="PROSITE" id="PS00018">
    <property type="entry name" value="EF_HAND_1"/>
    <property type="match status" value="1"/>
</dbReference>
<dbReference type="GO" id="GO:0005741">
    <property type="term" value="C:mitochondrial outer membrane"/>
    <property type="evidence" value="ECO:0007669"/>
    <property type="project" value="TreeGrafter"/>
</dbReference>
<gene>
    <name evidence="8" type="ORF">QSP1433_LOCUS14590</name>
</gene>
<keyword evidence="5 6" id="KW-0472">Membrane</keyword>
<evidence type="ECO:0000313" key="8">
    <source>
        <dbReference type="EMBL" id="CAD9701441.1"/>
    </source>
</evidence>
<keyword evidence="3 6" id="KW-0812">Transmembrane</keyword>
<comment type="similarity">
    <text evidence="2">Belongs to the FUN14 family.</text>
</comment>
<dbReference type="GO" id="GO:0000422">
    <property type="term" value="P:autophagy of mitochondrion"/>
    <property type="evidence" value="ECO:0007669"/>
    <property type="project" value="TreeGrafter"/>
</dbReference>
<dbReference type="EMBL" id="HBHK01023077">
    <property type="protein sequence ID" value="CAD9701441.1"/>
    <property type="molecule type" value="Transcribed_RNA"/>
</dbReference>
<feature type="domain" description="EF-hand" evidence="7">
    <location>
        <begin position="80"/>
        <end position="109"/>
    </location>
</feature>